<evidence type="ECO:0000313" key="10">
    <source>
        <dbReference type="EMBL" id="NXV79755.1"/>
    </source>
</evidence>
<dbReference type="GO" id="GO:0000139">
    <property type="term" value="C:Golgi membrane"/>
    <property type="evidence" value="ECO:0007669"/>
    <property type="project" value="UniProtKB-SubCell"/>
</dbReference>
<evidence type="ECO:0000256" key="6">
    <source>
        <dbReference type="ARBA" id="ARBA00022989"/>
    </source>
</evidence>
<evidence type="ECO:0000256" key="2">
    <source>
        <dbReference type="ARBA" id="ARBA00008124"/>
    </source>
</evidence>
<name>A0A7L3WUD0_9GRUI</name>
<feature type="non-terminal residue" evidence="10">
    <location>
        <position position="1"/>
    </location>
</feature>
<evidence type="ECO:0000256" key="4">
    <source>
        <dbReference type="ARBA" id="ARBA00022692"/>
    </source>
</evidence>
<dbReference type="PANTHER" id="PTHR14647:SF57">
    <property type="entry name" value="GALACTOSE-3-O-SULFOTRANSFERASE 4"/>
    <property type="match status" value="1"/>
</dbReference>
<keyword evidence="6" id="KW-1133">Transmembrane helix</keyword>
<sequence>PWTHLVFLKTHKTGGSSVVNLLHRFGETRGLRFALPHRYQFGYPNSFRAERVKGYRPGGPPFDIICHHMRFNLSEVQKVMPNDSFYFSIVRDPGTLGESAFSYYRAVAPAFRRAPSLAAFLASPHRFYRPEARGNHYARNLQWFDFGLPLPRTPGEAAAALAALERTFALVLLAEHFDESLVLLRDALCWPRDAIISFPQNGRTGGDAPRVSPAQAASLRAWNALDWALYVHLNRSFWRKVEAFGAHRLQEEVSWLRRRREEMARRCLKGGGPIPARGIADGRLRPFQPPGRAEILGYALRAGLNTDERERCARLATPELQYKDILDRRQFGGNEGGQPP</sequence>
<keyword evidence="9" id="KW-0325">Glycoprotein</keyword>
<dbReference type="EMBL" id="VZUJ01096913">
    <property type="protein sequence ID" value="NXV79755.1"/>
    <property type="molecule type" value="Genomic_DNA"/>
</dbReference>
<gene>
    <name evidence="10" type="primary">Gal3st4</name>
    <name evidence="10" type="ORF">ATLROG_R13054</name>
</gene>
<dbReference type="InterPro" id="IPR009729">
    <property type="entry name" value="Gal-3-0_sulfotransfrase"/>
</dbReference>
<dbReference type="Proteomes" id="UP000518911">
    <property type="component" value="Unassembled WGS sequence"/>
</dbReference>
<protein>
    <submittedName>
        <fullName evidence="10">G3ST4 sulfotransferase</fullName>
    </submittedName>
</protein>
<evidence type="ECO:0000256" key="8">
    <source>
        <dbReference type="ARBA" id="ARBA00023136"/>
    </source>
</evidence>
<dbReference type="GO" id="GO:0009247">
    <property type="term" value="P:glycolipid biosynthetic process"/>
    <property type="evidence" value="ECO:0007669"/>
    <property type="project" value="InterPro"/>
</dbReference>
<keyword evidence="8" id="KW-0472">Membrane</keyword>
<feature type="non-terminal residue" evidence="10">
    <location>
        <position position="340"/>
    </location>
</feature>
<evidence type="ECO:0000256" key="3">
    <source>
        <dbReference type="ARBA" id="ARBA00022679"/>
    </source>
</evidence>
<comment type="similarity">
    <text evidence="2">Belongs to the galactose-3-O-sulfotransferase family.</text>
</comment>
<evidence type="ECO:0000256" key="1">
    <source>
        <dbReference type="ARBA" id="ARBA00004323"/>
    </source>
</evidence>
<dbReference type="OrthoDB" id="514299at2759"/>
<proteinExistence type="inferred from homology"/>
<organism evidence="10 11">
    <name type="scientific">Atlantisia rogersi</name>
    <name type="common">Inaccessible Island rail</name>
    <dbReference type="NCBI Taxonomy" id="2478892"/>
    <lineage>
        <taxon>Eukaryota</taxon>
        <taxon>Metazoa</taxon>
        <taxon>Chordata</taxon>
        <taxon>Craniata</taxon>
        <taxon>Vertebrata</taxon>
        <taxon>Euteleostomi</taxon>
        <taxon>Archelosauria</taxon>
        <taxon>Archosauria</taxon>
        <taxon>Dinosauria</taxon>
        <taxon>Saurischia</taxon>
        <taxon>Theropoda</taxon>
        <taxon>Coelurosauria</taxon>
        <taxon>Aves</taxon>
        <taxon>Neognathae</taxon>
        <taxon>Neoaves</taxon>
        <taxon>Gruiformes</taxon>
        <taxon>Rallidae</taxon>
        <taxon>Atlantisia</taxon>
    </lineage>
</organism>
<dbReference type="PANTHER" id="PTHR14647">
    <property type="entry name" value="GALACTOSE-3-O-SULFOTRANSFERASE"/>
    <property type="match status" value="1"/>
</dbReference>
<dbReference type="GO" id="GO:0001733">
    <property type="term" value="F:galactosylceramide sulfotransferase activity"/>
    <property type="evidence" value="ECO:0007669"/>
    <property type="project" value="InterPro"/>
</dbReference>
<dbReference type="Gene3D" id="3.40.50.300">
    <property type="entry name" value="P-loop containing nucleotide triphosphate hydrolases"/>
    <property type="match status" value="1"/>
</dbReference>
<keyword evidence="11" id="KW-1185">Reference proteome</keyword>
<dbReference type="Pfam" id="PF06990">
    <property type="entry name" value="Gal-3-0_sulfotr"/>
    <property type="match status" value="1"/>
</dbReference>
<evidence type="ECO:0000256" key="9">
    <source>
        <dbReference type="ARBA" id="ARBA00023180"/>
    </source>
</evidence>
<evidence type="ECO:0000313" key="11">
    <source>
        <dbReference type="Proteomes" id="UP000518911"/>
    </source>
</evidence>
<accession>A0A7L3WUD0</accession>
<keyword evidence="5" id="KW-0735">Signal-anchor</keyword>
<evidence type="ECO:0000256" key="5">
    <source>
        <dbReference type="ARBA" id="ARBA00022968"/>
    </source>
</evidence>
<keyword evidence="3 10" id="KW-0808">Transferase</keyword>
<dbReference type="AlphaFoldDB" id="A0A7L3WUD0"/>
<dbReference type="SUPFAM" id="SSF52540">
    <property type="entry name" value="P-loop containing nucleoside triphosphate hydrolases"/>
    <property type="match status" value="1"/>
</dbReference>
<reference evidence="10 11" key="1">
    <citation type="submission" date="2019-09" db="EMBL/GenBank/DDBJ databases">
        <title>Bird 10,000 Genomes (B10K) Project - Family phase.</title>
        <authorList>
            <person name="Zhang G."/>
        </authorList>
    </citation>
    <scope>NUCLEOTIDE SEQUENCE [LARGE SCALE GENOMIC DNA]</scope>
    <source>
        <strain evidence="10">OUT-0055</strain>
        <tissue evidence="10">Blood</tissue>
    </source>
</reference>
<evidence type="ECO:0000256" key="7">
    <source>
        <dbReference type="ARBA" id="ARBA00023034"/>
    </source>
</evidence>
<keyword evidence="7" id="KW-0333">Golgi apparatus</keyword>
<keyword evidence="4" id="KW-0812">Transmembrane</keyword>
<dbReference type="InterPro" id="IPR027417">
    <property type="entry name" value="P-loop_NTPase"/>
</dbReference>
<comment type="caution">
    <text evidence="10">The sequence shown here is derived from an EMBL/GenBank/DDBJ whole genome shotgun (WGS) entry which is preliminary data.</text>
</comment>
<comment type="subcellular location">
    <subcellularLocation>
        <location evidence="1">Golgi apparatus membrane</location>
        <topology evidence="1">Single-pass type II membrane protein</topology>
    </subcellularLocation>
</comment>